<sequence length="57" mass="6632">MSQQVVVPEACSRKLCVRRCLRWECGVAAVAKEYRLSGRKERMNLHVITRLIDVNCR</sequence>
<proteinExistence type="predicted"/>
<evidence type="ECO:0000313" key="1">
    <source>
        <dbReference type="EMBL" id="JAD58076.1"/>
    </source>
</evidence>
<reference evidence="1" key="1">
    <citation type="submission" date="2014-09" db="EMBL/GenBank/DDBJ databases">
        <authorList>
            <person name="Magalhaes I.L.F."/>
            <person name="Oliveira U."/>
            <person name="Santos F.R."/>
            <person name="Vidigal T.H.D.A."/>
            <person name="Brescovit A.D."/>
            <person name="Santos A.J."/>
        </authorList>
    </citation>
    <scope>NUCLEOTIDE SEQUENCE</scope>
    <source>
        <tissue evidence="1">Shoot tissue taken approximately 20 cm above the soil surface</tissue>
    </source>
</reference>
<organism evidence="1">
    <name type="scientific">Arundo donax</name>
    <name type="common">Giant reed</name>
    <name type="synonym">Donax arundinaceus</name>
    <dbReference type="NCBI Taxonomy" id="35708"/>
    <lineage>
        <taxon>Eukaryota</taxon>
        <taxon>Viridiplantae</taxon>
        <taxon>Streptophyta</taxon>
        <taxon>Embryophyta</taxon>
        <taxon>Tracheophyta</taxon>
        <taxon>Spermatophyta</taxon>
        <taxon>Magnoliopsida</taxon>
        <taxon>Liliopsida</taxon>
        <taxon>Poales</taxon>
        <taxon>Poaceae</taxon>
        <taxon>PACMAD clade</taxon>
        <taxon>Arundinoideae</taxon>
        <taxon>Arundineae</taxon>
        <taxon>Arundo</taxon>
    </lineage>
</organism>
<dbReference type="EMBL" id="GBRH01239819">
    <property type="protein sequence ID" value="JAD58076.1"/>
    <property type="molecule type" value="Transcribed_RNA"/>
</dbReference>
<protein>
    <submittedName>
        <fullName evidence="1">Uncharacterized protein</fullName>
    </submittedName>
</protein>
<dbReference type="AlphaFoldDB" id="A0A0A9B405"/>
<name>A0A0A9B405_ARUDO</name>
<accession>A0A0A9B405</accession>
<reference evidence="1" key="2">
    <citation type="journal article" date="2015" name="Data Brief">
        <title>Shoot transcriptome of the giant reed, Arundo donax.</title>
        <authorList>
            <person name="Barrero R.A."/>
            <person name="Guerrero F.D."/>
            <person name="Moolhuijzen P."/>
            <person name="Goolsby J.A."/>
            <person name="Tidwell J."/>
            <person name="Bellgard S.E."/>
            <person name="Bellgard M.I."/>
        </authorList>
    </citation>
    <scope>NUCLEOTIDE SEQUENCE</scope>
    <source>
        <tissue evidence="1">Shoot tissue taken approximately 20 cm above the soil surface</tissue>
    </source>
</reference>